<evidence type="ECO:0000313" key="2">
    <source>
        <dbReference type="WBParaSite" id="ACRNAN_scaffold12566.g23494.t1"/>
    </source>
</evidence>
<dbReference type="Proteomes" id="UP000887540">
    <property type="component" value="Unplaced"/>
</dbReference>
<keyword evidence="1" id="KW-1185">Reference proteome</keyword>
<dbReference type="InterPro" id="IPR036397">
    <property type="entry name" value="RNaseH_sf"/>
</dbReference>
<dbReference type="WBParaSite" id="ACRNAN_scaffold12566.g23494.t1">
    <property type="protein sequence ID" value="ACRNAN_scaffold12566.g23494.t1"/>
    <property type="gene ID" value="ACRNAN_scaffold12566.g23494"/>
</dbReference>
<dbReference type="AlphaFoldDB" id="A0A914CNL5"/>
<name>A0A914CNL5_9BILA</name>
<protein>
    <submittedName>
        <fullName evidence="2">Uncharacterized protein</fullName>
    </submittedName>
</protein>
<dbReference type="GO" id="GO:0003676">
    <property type="term" value="F:nucleic acid binding"/>
    <property type="evidence" value="ECO:0007669"/>
    <property type="project" value="InterPro"/>
</dbReference>
<dbReference type="Gene3D" id="3.30.420.10">
    <property type="entry name" value="Ribonuclease H-like superfamily/Ribonuclease H"/>
    <property type="match status" value="1"/>
</dbReference>
<proteinExistence type="predicted"/>
<accession>A0A914CNL5</accession>
<evidence type="ECO:0000313" key="1">
    <source>
        <dbReference type="Proteomes" id="UP000887540"/>
    </source>
</evidence>
<reference evidence="2" key="1">
    <citation type="submission" date="2022-11" db="UniProtKB">
        <authorList>
            <consortium name="WormBaseParasite"/>
        </authorList>
    </citation>
    <scope>IDENTIFICATION</scope>
</reference>
<sequence length="78" mass="9068">MNLSKMLKIMFKNITSTIHLSGLATKFANTHFNDRAEVHQAVVQYIALKASSFFRDGINQLVDRWNYVIDHDGDYYDE</sequence>
<organism evidence="1 2">
    <name type="scientific">Acrobeloides nanus</name>
    <dbReference type="NCBI Taxonomy" id="290746"/>
    <lineage>
        <taxon>Eukaryota</taxon>
        <taxon>Metazoa</taxon>
        <taxon>Ecdysozoa</taxon>
        <taxon>Nematoda</taxon>
        <taxon>Chromadorea</taxon>
        <taxon>Rhabditida</taxon>
        <taxon>Tylenchina</taxon>
        <taxon>Cephalobomorpha</taxon>
        <taxon>Cephaloboidea</taxon>
        <taxon>Cephalobidae</taxon>
        <taxon>Acrobeloides</taxon>
    </lineage>
</organism>